<feature type="compositionally biased region" description="Basic and acidic residues" evidence="1">
    <location>
        <begin position="7"/>
        <end position="24"/>
    </location>
</feature>
<reference evidence="2 3" key="1">
    <citation type="submission" date="2024-02" db="EMBL/GenBank/DDBJ databases">
        <title>High-quality chromosome-scale genome assembly of Pensacola bahiagrass (Paspalum notatum Flugge var. saurae).</title>
        <authorList>
            <person name="Vega J.M."/>
            <person name="Podio M."/>
            <person name="Orjuela J."/>
            <person name="Siena L.A."/>
            <person name="Pessino S.C."/>
            <person name="Combes M.C."/>
            <person name="Mariac C."/>
            <person name="Albertini E."/>
            <person name="Pupilli F."/>
            <person name="Ortiz J.P.A."/>
            <person name="Leblanc O."/>
        </authorList>
    </citation>
    <scope>NUCLEOTIDE SEQUENCE [LARGE SCALE GENOMIC DNA]</scope>
    <source>
        <strain evidence="2">R1</strain>
        <tissue evidence="2">Leaf</tissue>
    </source>
</reference>
<dbReference type="EMBL" id="CP144745">
    <property type="protein sequence ID" value="WVZ54894.1"/>
    <property type="molecule type" value="Genomic_DNA"/>
</dbReference>
<dbReference type="AlphaFoldDB" id="A0AAQ3PSM5"/>
<protein>
    <submittedName>
        <fullName evidence="2">Uncharacterized protein</fullName>
    </submittedName>
</protein>
<evidence type="ECO:0000313" key="3">
    <source>
        <dbReference type="Proteomes" id="UP001341281"/>
    </source>
</evidence>
<accession>A0AAQ3PSM5</accession>
<evidence type="ECO:0000313" key="2">
    <source>
        <dbReference type="EMBL" id="WVZ54894.1"/>
    </source>
</evidence>
<dbReference type="Proteomes" id="UP001341281">
    <property type="component" value="Chromosome 01"/>
</dbReference>
<keyword evidence="3" id="KW-1185">Reference proteome</keyword>
<evidence type="ECO:0000256" key="1">
    <source>
        <dbReference type="SAM" id="MobiDB-lite"/>
    </source>
</evidence>
<sequence>MHPAKNPLRDASKLESETTEEVPRFAATEHLKHQCPWRHPGRSALNDLLCHDGRKLGARKPEKSPFANRASSVRISGDDTSREITG</sequence>
<feature type="region of interest" description="Disordered" evidence="1">
    <location>
        <begin position="55"/>
        <end position="86"/>
    </location>
</feature>
<feature type="compositionally biased region" description="Basic and acidic residues" evidence="1">
    <location>
        <begin position="76"/>
        <end position="86"/>
    </location>
</feature>
<gene>
    <name evidence="2" type="ORF">U9M48_005634</name>
</gene>
<proteinExistence type="predicted"/>
<name>A0AAQ3PSM5_PASNO</name>
<feature type="region of interest" description="Disordered" evidence="1">
    <location>
        <begin position="1"/>
        <end position="24"/>
    </location>
</feature>
<organism evidence="2 3">
    <name type="scientific">Paspalum notatum var. saurae</name>
    <dbReference type="NCBI Taxonomy" id="547442"/>
    <lineage>
        <taxon>Eukaryota</taxon>
        <taxon>Viridiplantae</taxon>
        <taxon>Streptophyta</taxon>
        <taxon>Embryophyta</taxon>
        <taxon>Tracheophyta</taxon>
        <taxon>Spermatophyta</taxon>
        <taxon>Magnoliopsida</taxon>
        <taxon>Liliopsida</taxon>
        <taxon>Poales</taxon>
        <taxon>Poaceae</taxon>
        <taxon>PACMAD clade</taxon>
        <taxon>Panicoideae</taxon>
        <taxon>Andropogonodae</taxon>
        <taxon>Paspaleae</taxon>
        <taxon>Paspalinae</taxon>
        <taxon>Paspalum</taxon>
    </lineage>
</organism>